<dbReference type="PANTHER" id="PTHR43685">
    <property type="entry name" value="GLYCOSYLTRANSFERASE"/>
    <property type="match status" value="1"/>
</dbReference>
<dbReference type="AlphaFoldDB" id="A0A415EZB5"/>
<accession>A0A415EZB5</accession>
<evidence type="ECO:0000313" key="2">
    <source>
        <dbReference type="EMBL" id="RHK08650.1"/>
    </source>
</evidence>
<dbReference type="PANTHER" id="PTHR43685:SF2">
    <property type="entry name" value="GLYCOSYLTRANSFERASE 2-LIKE DOMAIN-CONTAINING PROTEIN"/>
    <property type="match status" value="1"/>
</dbReference>
<dbReference type="InterPro" id="IPR029044">
    <property type="entry name" value="Nucleotide-diphossugar_trans"/>
</dbReference>
<dbReference type="EMBL" id="QRNB01000083">
    <property type="protein sequence ID" value="RHK08650.1"/>
    <property type="molecule type" value="Genomic_DNA"/>
</dbReference>
<dbReference type="InterPro" id="IPR001173">
    <property type="entry name" value="Glyco_trans_2-like"/>
</dbReference>
<dbReference type="Pfam" id="PF00535">
    <property type="entry name" value="Glycos_transf_2"/>
    <property type="match status" value="1"/>
</dbReference>
<sequence length="264" mass="29854">MDTKYKICAVVVTFNRKELLINCLNAINEQTYKPHTVIIVDNASTDGTKDLVKQNGYCNIMLNGINYQYLLLPNNQGGAGGFYNGIKTAYESEENFDAVWVMDDDGVADKNQLENLVNYLTNYDYIAPLVIAQEDSESLAFNYYGSYDVNALKDKFDKIVPGYSCPFNGILYSRKLIEKIGYPIPQLFIWGDEQNYGLRAKDAGFSPITIIDAIHIHPKDRMTFAKSLFGKPIVNIPNLWKGYCFLEETLIFNSEGASIDCKYT</sequence>
<dbReference type="Gene3D" id="3.90.550.10">
    <property type="entry name" value="Spore Coat Polysaccharide Biosynthesis Protein SpsA, Chain A"/>
    <property type="match status" value="1"/>
</dbReference>
<evidence type="ECO:0000313" key="3">
    <source>
        <dbReference type="Proteomes" id="UP000286211"/>
    </source>
</evidence>
<keyword evidence="2" id="KW-0808">Transferase</keyword>
<protein>
    <submittedName>
        <fullName evidence="2">Glycosyltransferase</fullName>
    </submittedName>
</protein>
<organism evidence="2 3">
    <name type="scientific">Segatella copri</name>
    <dbReference type="NCBI Taxonomy" id="165179"/>
    <lineage>
        <taxon>Bacteria</taxon>
        <taxon>Pseudomonadati</taxon>
        <taxon>Bacteroidota</taxon>
        <taxon>Bacteroidia</taxon>
        <taxon>Bacteroidales</taxon>
        <taxon>Prevotellaceae</taxon>
        <taxon>Segatella</taxon>
    </lineage>
</organism>
<comment type="caution">
    <text evidence="2">The sequence shown here is derived from an EMBL/GenBank/DDBJ whole genome shotgun (WGS) entry which is preliminary data.</text>
</comment>
<proteinExistence type="predicted"/>
<feature type="domain" description="Glycosyltransferase 2-like" evidence="1">
    <location>
        <begin position="9"/>
        <end position="180"/>
    </location>
</feature>
<gene>
    <name evidence="2" type="ORF">DW079_12640</name>
</gene>
<dbReference type="GO" id="GO:0016740">
    <property type="term" value="F:transferase activity"/>
    <property type="evidence" value="ECO:0007669"/>
    <property type="project" value="UniProtKB-KW"/>
</dbReference>
<reference evidence="2 3" key="1">
    <citation type="submission" date="2018-08" db="EMBL/GenBank/DDBJ databases">
        <title>A genome reference for cultivated species of the human gut microbiota.</title>
        <authorList>
            <person name="Zou Y."/>
            <person name="Xue W."/>
            <person name="Luo G."/>
        </authorList>
    </citation>
    <scope>NUCLEOTIDE SEQUENCE [LARGE SCALE GENOMIC DNA]</scope>
    <source>
        <strain evidence="2 3">AF46-2NS</strain>
    </source>
</reference>
<dbReference type="SUPFAM" id="SSF53448">
    <property type="entry name" value="Nucleotide-diphospho-sugar transferases"/>
    <property type="match status" value="1"/>
</dbReference>
<dbReference type="Proteomes" id="UP000286211">
    <property type="component" value="Unassembled WGS sequence"/>
</dbReference>
<name>A0A415EZB5_9BACT</name>
<dbReference type="InterPro" id="IPR050834">
    <property type="entry name" value="Glycosyltransf_2"/>
</dbReference>
<evidence type="ECO:0000259" key="1">
    <source>
        <dbReference type="Pfam" id="PF00535"/>
    </source>
</evidence>